<gene>
    <name evidence="3" type="ORF">SAMD00020551_2417</name>
</gene>
<comment type="caution">
    <text evidence="3">The sequence shown here is derived from an EMBL/GenBank/DDBJ whole genome shotgun (WGS) entry which is preliminary data.</text>
</comment>
<dbReference type="Proteomes" id="UP000031014">
    <property type="component" value="Unassembled WGS sequence"/>
</dbReference>
<protein>
    <recommendedName>
        <fullName evidence="2">Integrase catalytic domain-containing protein</fullName>
    </recommendedName>
</protein>
<sequence>MLTKEQFNQWAENSGLPEKAIKEIQLIRNSPPARRVGGGKNNVPGDLKSAKMGFSIQFESNDVELPTVYMMEIDENILEYYDQPPSLKVNYVNDIGRNIGYMYTPDYFVISKSGAYWIEVKTEGDLIKLSQKKNSKYFKDKDKRWRYSPGEEYAKRLGLDFKVISTEVFSWTFIRNMMFLEDYIVDKETIVSEAHRLAIQEKLMGNPGISLYEMIHDSEGKYTADDIYYLVANQSIYVNLNKYLLAEPIDTKIFINRSQNKAFNNLLESTKEIKVPAKIELSIGNKVVWGEGQIWTILNKDASSIYLLSEQKVDIKVPLDIFENYVNDGDITALENEKAITFKEVDEFFRRANDDDLGVANMKYDIVRSVLEGQDYDKKGYSDRTIRDWVKKFNDAQELYGNGFVGLLPKHKDKGNKQNRLPDRTHQLMDELISKSYENIKLKTALEVHRELIVICEDEGVPAPTYQSFCENINNRSKYEQEKKRKGDRAAYKYQEFYWAMEPTVPKHGDRPFEICHIDHTQLDVELVSSSTGKNLGRPWLTLLIDAFTRKILAHYITFDAPSYRSNMMVIRECVKRYNRLPYFLVVDGGKDFHSIYFDTLLAKYSVHKKTRPAAKARFGSVIERIFGIGNKMFIHNLQGNTQIMKNVRQVTKTVNPKNHAVWNLAELNERLTLWIDEVYHKIEHSSLFQSPNELFNSSLLMTGNRPLTYIPYDESFIIMTLPSPKRKMVKVDPGRGIKVNYFHYWNEKFRSPRIESTTVEVRYDPFNLGIVYAYIDNRWEKCFSSYQGLLWNKTEKQLQYITTEIRKQKRDQSRNGSITAKMIATFILRTEEIEDELTEKQKEIKKVEMNLQIVKKNGGVEEKSNIVETLMIEDDKFEFFGEF</sequence>
<dbReference type="PROSITE" id="PS50994">
    <property type="entry name" value="INTEGRASE"/>
    <property type="match status" value="1"/>
</dbReference>
<evidence type="ECO:0000256" key="1">
    <source>
        <dbReference type="SAM" id="Coils"/>
    </source>
</evidence>
<dbReference type="Gene3D" id="3.30.420.10">
    <property type="entry name" value="Ribonuclease H-like superfamily/Ribonuclease H"/>
    <property type="match status" value="1"/>
</dbReference>
<evidence type="ECO:0000259" key="2">
    <source>
        <dbReference type="PROSITE" id="PS50994"/>
    </source>
</evidence>
<keyword evidence="1" id="KW-0175">Coiled coil</keyword>
<dbReference type="InterPro" id="IPR036397">
    <property type="entry name" value="RNaseH_sf"/>
</dbReference>
<dbReference type="Pfam" id="PF09299">
    <property type="entry name" value="Mu-transpos_C"/>
    <property type="match status" value="1"/>
</dbReference>
<dbReference type="STRING" id="1321606.SAMD00020551_2417"/>
<dbReference type="InterPro" id="IPR001584">
    <property type="entry name" value="Integrase_cat-core"/>
</dbReference>
<reference evidence="3 4" key="1">
    <citation type="submission" date="2013-06" db="EMBL/GenBank/DDBJ databases">
        <title>Whole genome shotgun sequence of Bacillus selenatarsenatis SF-1.</title>
        <authorList>
            <person name="Kuroda M."/>
            <person name="Sei K."/>
            <person name="Yamashita M."/>
            <person name="Ike M."/>
        </authorList>
    </citation>
    <scope>NUCLEOTIDE SEQUENCE [LARGE SCALE GENOMIC DNA]</scope>
    <source>
        <strain evidence="3 4">SF-1</strain>
    </source>
</reference>
<dbReference type="GO" id="GO:0015074">
    <property type="term" value="P:DNA integration"/>
    <property type="evidence" value="ECO:0007669"/>
    <property type="project" value="InterPro"/>
</dbReference>
<organism evidence="3 4">
    <name type="scientific">Mesobacillus selenatarsenatis (strain DSM 18680 / JCM 14380 / FERM P-15431 / SF-1)</name>
    <dbReference type="NCBI Taxonomy" id="1321606"/>
    <lineage>
        <taxon>Bacteria</taxon>
        <taxon>Bacillati</taxon>
        <taxon>Bacillota</taxon>
        <taxon>Bacilli</taxon>
        <taxon>Bacillales</taxon>
        <taxon>Bacillaceae</taxon>
        <taxon>Mesobacillus</taxon>
    </lineage>
</organism>
<evidence type="ECO:0000313" key="4">
    <source>
        <dbReference type="Proteomes" id="UP000031014"/>
    </source>
</evidence>
<dbReference type="AlphaFoldDB" id="A0A0A8X2V1"/>
<proteinExistence type="predicted"/>
<feature type="coiled-coil region" evidence="1">
    <location>
        <begin position="831"/>
        <end position="858"/>
    </location>
</feature>
<feature type="domain" description="Integrase catalytic" evidence="2">
    <location>
        <begin position="508"/>
        <end position="700"/>
    </location>
</feature>
<dbReference type="EMBL" id="BASE01000054">
    <property type="protein sequence ID" value="GAM14268.1"/>
    <property type="molecule type" value="Genomic_DNA"/>
</dbReference>
<name>A0A0A8X2V1_MESS1</name>
<keyword evidence="4" id="KW-1185">Reference proteome</keyword>
<dbReference type="RefSeq" id="WP_041966039.1">
    <property type="nucleotide sequence ID" value="NZ_BASE01000054.1"/>
</dbReference>
<dbReference type="SUPFAM" id="SSF53098">
    <property type="entry name" value="Ribonuclease H-like"/>
    <property type="match status" value="1"/>
</dbReference>
<dbReference type="InterPro" id="IPR012337">
    <property type="entry name" value="RNaseH-like_sf"/>
</dbReference>
<dbReference type="InterPro" id="IPR015378">
    <property type="entry name" value="Transposase-like_Mu_C"/>
</dbReference>
<dbReference type="GO" id="GO:0003676">
    <property type="term" value="F:nucleic acid binding"/>
    <property type="evidence" value="ECO:0007669"/>
    <property type="project" value="InterPro"/>
</dbReference>
<accession>A0A0A8X2V1</accession>
<dbReference type="OrthoDB" id="501284at2"/>
<evidence type="ECO:0000313" key="3">
    <source>
        <dbReference type="EMBL" id="GAM14268.1"/>
    </source>
</evidence>